<evidence type="ECO:0000256" key="3">
    <source>
        <dbReference type="ARBA" id="ARBA00022475"/>
    </source>
</evidence>
<evidence type="ECO:0000313" key="9">
    <source>
        <dbReference type="EMBL" id="PWV59318.1"/>
    </source>
</evidence>
<dbReference type="Gene3D" id="1.20.1250.20">
    <property type="entry name" value="MFS general substrate transporter like domains"/>
    <property type="match status" value="1"/>
</dbReference>
<feature type="transmembrane region" description="Helical" evidence="7">
    <location>
        <begin position="84"/>
        <end position="103"/>
    </location>
</feature>
<keyword evidence="10" id="KW-1185">Reference proteome</keyword>
<dbReference type="EMBL" id="QGTJ01000011">
    <property type="protein sequence ID" value="PWV59318.1"/>
    <property type="molecule type" value="Genomic_DNA"/>
</dbReference>
<feature type="domain" description="Major facilitator superfamily (MFS) profile" evidence="8">
    <location>
        <begin position="17"/>
        <end position="398"/>
    </location>
</feature>
<dbReference type="CDD" id="cd17472">
    <property type="entry name" value="MFS_YajR_like"/>
    <property type="match status" value="1"/>
</dbReference>
<evidence type="ECO:0000256" key="6">
    <source>
        <dbReference type="ARBA" id="ARBA00023136"/>
    </source>
</evidence>
<dbReference type="Gene3D" id="3.30.70.100">
    <property type="match status" value="1"/>
</dbReference>
<keyword evidence="4 7" id="KW-0812">Transmembrane</keyword>
<protein>
    <submittedName>
        <fullName evidence="9">Putative MFS family arabinose efflux permease</fullName>
    </submittedName>
</protein>
<dbReference type="InterPro" id="IPR050171">
    <property type="entry name" value="MFS_Transporters"/>
</dbReference>
<comment type="subcellular location">
    <subcellularLocation>
        <location evidence="1">Cell membrane</location>
        <topology evidence="1">Multi-pass membrane protein</topology>
    </subcellularLocation>
</comment>
<feature type="transmembrane region" description="Helical" evidence="7">
    <location>
        <begin position="171"/>
        <end position="190"/>
    </location>
</feature>
<evidence type="ECO:0000256" key="4">
    <source>
        <dbReference type="ARBA" id="ARBA00022692"/>
    </source>
</evidence>
<evidence type="ECO:0000256" key="2">
    <source>
        <dbReference type="ARBA" id="ARBA00022448"/>
    </source>
</evidence>
<reference evidence="9 10" key="1">
    <citation type="submission" date="2018-05" db="EMBL/GenBank/DDBJ databases">
        <title>Genomic Encyclopedia of Type Strains, Phase IV (KMG-IV): sequencing the most valuable type-strain genomes for metagenomic binning, comparative biology and taxonomic classification.</title>
        <authorList>
            <person name="Goeker M."/>
        </authorList>
    </citation>
    <scope>NUCLEOTIDE SEQUENCE [LARGE SCALE GENOMIC DNA]</scope>
    <source>
        <strain evidence="9 10">DSM 23606</strain>
    </source>
</reference>
<accession>A0A317MRW9</accession>
<dbReference type="InterPro" id="IPR036259">
    <property type="entry name" value="MFS_trans_sf"/>
</dbReference>
<evidence type="ECO:0000256" key="7">
    <source>
        <dbReference type="SAM" id="Phobius"/>
    </source>
</evidence>
<feature type="transmembrane region" description="Helical" evidence="7">
    <location>
        <begin position="285"/>
        <end position="307"/>
    </location>
</feature>
<feature type="transmembrane region" description="Helical" evidence="7">
    <location>
        <begin position="52"/>
        <end position="72"/>
    </location>
</feature>
<feature type="transmembrane region" description="Helical" evidence="7">
    <location>
        <begin position="257"/>
        <end position="276"/>
    </location>
</feature>
<evidence type="ECO:0000259" key="8">
    <source>
        <dbReference type="PROSITE" id="PS50850"/>
    </source>
</evidence>
<feature type="transmembrane region" description="Helical" evidence="7">
    <location>
        <begin position="372"/>
        <end position="390"/>
    </location>
</feature>
<dbReference type="GO" id="GO:0022857">
    <property type="term" value="F:transmembrane transporter activity"/>
    <property type="evidence" value="ECO:0007669"/>
    <property type="project" value="InterPro"/>
</dbReference>
<feature type="transmembrane region" description="Helical" evidence="7">
    <location>
        <begin position="109"/>
        <end position="128"/>
    </location>
</feature>
<feature type="transmembrane region" description="Helical" evidence="7">
    <location>
        <begin position="218"/>
        <end position="237"/>
    </location>
</feature>
<keyword evidence="3" id="KW-1003">Cell membrane</keyword>
<keyword evidence="6 7" id="KW-0472">Membrane</keyword>
<evidence type="ECO:0000256" key="5">
    <source>
        <dbReference type="ARBA" id="ARBA00022989"/>
    </source>
</evidence>
<feature type="transmembrane region" description="Helical" evidence="7">
    <location>
        <begin position="345"/>
        <end position="366"/>
    </location>
</feature>
<proteinExistence type="predicted"/>
<feature type="transmembrane region" description="Helical" evidence="7">
    <location>
        <begin position="20"/>
        <end position="40"/>
    </location>
</feature>
<dbReference type="AlphaFoldDB" id="A0A317MRW9"/>
<dbReference type="SUPFAM" id="SSF103473">
    <property type="entry name" value="MFS general substrate transporter"/>
    <property type="match status" value="1"/>
</dbReference>
<dbReference type="PANTHER" id="PTHR23517:SF2">
    <property type="entry name" value="MULTIDRUG RESISTANCE PROTEIN MDTH"/>
    <property type="match status" value="1"/>
</dbReference>
<keyword evidence="5 7" id="KW-1133">Transmembrane helix</keyword>
<name>A0A317MRW9_9GAMM</name>
<keyword evidence="2" id="KW-0813">Transport</keyword>
<dbReference type="PANTHER" id="PTHR23517">
    <property type="entry name" value="RESISTANCE PROTEIN MDTM, PUTATIVE-RELATED-RELATED"/>
    <property type="match status" value="1"/>
</dbReference>
<sequence>MEKQLAGETMTPVERQVAAWLAGVFSLRMLGLFMILPVFALYAEHLNGSTPALAGLAIGIYGASQAVFQIPYGLLSDRFGRKRVIYAGLVIFAAGSVLAAVSGSIWGVIAGRLLQGAGAISAAVMALAADLTREEHRTKVMATIGVSIGISFAVSMVAGPLLNSLIGVSGIFWLTALLAFGGIAVVRFLVPDPQDERLHRDTQPVPAQFMRVLRDSQLLRLDFGIFALHLILTATFVAVPHALKDLAGLPPARHWEIYLPTMVLGMGLMVPFVIIGEKRRKLKQVFLGAVGLLTLAELALIGFHAGFWSVGVAMLMFFTAFNLLEATLPSLVAKMAPPDAKGTAMGVYASTQFLGAFCGGAIGGWLNGHFGLSAVFQMAALVGLLWLAVASTMKNPRYLSSYLLNVGPQADEAAAARLALTLTGIRGVAEAVVIADDGVAYLKVDRHALDEAALLAHSVTPAG</sequence>
<comment type="caution">
    <text evidence="9">The sequence shown here is derived from an EMBL/GenBank/DDBJ whole genome shotgun (WGS) entry which is preliminary data.</text>
</comment>
<dbReference type="InterPro" id="IPR011701">
    <property type="entry name" value="MFS"/>
</dbReference>
<dbReference type="InterPro" id="IPR020846">
    <property type="entry name" value="MFS_dom"/>
</dbReference>
<dbReference type="OrthoDB" id="9764259at2"/>
<evidence type="ECO:0000256" key="1">
    <source>
        <dbReference type="ARBA" id="ARBA00004651"/>
    </source>
</evidence>
<gene>
    <name evidence="9" type="ORF">C7443_11190</name>
</gene>
<organism evidence="9 10">
    <name type="scientific">Plasticicumulans acidivorans</name>
    <dbReference type="NCBI Taxonomy" id="886464"/>
    <lineage>
        <taxon>Bacteria</taxon>
        <taxon>Pseudomonadati</taxon>
        <taxon>Pseudomonadota</taxon>
        <taxon>Gammaproteobacteria</taxon>
        <taxon>Candidatus Competibacteraceae</taxon>
        <taxon>Plasticicumulans</taxon>
    </lineage>
</organism>
<dbReference type="RefSeq" id="WP_110019730.1">
    <property type="nucleotide sequence ID" value="NZ_QGTJ01000011.1"/>
</dbReference>
<dbReference type="Pfam" id="PF07690">
    <property type="entry name" value="MFS_1"/>
    <property type="match status" value="1"/>
</dbReference>
<dbReference type="PROSITE" id="PS50850">
    <property type="entry name" value="MFS"/>
    <property type="match status" value="1"/>
</dbReference>
<feature type="transmembrane region" description="Helical" evidence="7">
    <location>
        <begin position="140"/>
        <end position="159"/>
    </location>
</feature>
<dbReference type="GO" id="GO:0005886">
    <property type="term" value="C:plasma membrane"/>
    <property type="evidence" value="ECO:0007669"/>
    <property type="project" value="UniProtKB-SubCell"/>
</dbReference>
<evidence type="ECO:0000313" key="10">
    <source>
        <dbReference type="Proteomes" id="UP000246569"/>
    </source>
</evidence>
<feature type="transmembrane region" description="Helical" evidence="7">
    <location>
        <begin position="313"/>
        <end position="333"/>
    </location>
</feature>
<dbReference type="Proteomes" id="UP000246569">
    <property type="component" value="Unassembled WGS sequence"/>
</dbReference>